<evidence type="ECO:0000313" key="2">
    <source>
        <dbReference type="EMBL" id="OMP10772.1"/>
    </source>
</evidence>
<proteinExistence type="predicted"/>
<dbReference type="SUPFAM" id="SSF54637">
    <property type="entry name" value="Thioesterase/thiol ester dehydrase-isomerase"/>
    <property type="match status" value="1"/>
</dbReference>
<dbReference type="InterPro" id="IPR029069">
    <property type="entry name" value="HotDog_dom_sf"/>
</dbReference>
<dbReference type="AlphaFoldDB" id="A0A1R3KUL4"/>
<organism evidence="2 3">
    <name type="scientific">Corchorus capsularis</name>
    <name type="common">Jute</name>
    <dbReference type="NCBI Taxonomy" id="210143"/>
    <lineage>
        <taxon>Eukaryota</taxon>
        <taxon>Viridiplantae</taxon>
        <taxon>Streptophyta</taxon>
        <taxon>Embryophyta</taxon>
        <taxon>Tracheophyta</taxon>
        <taxon>Spermatophyta</taxon>
        <taxon>Magnoliopsida</taxon>
        <taxon>eudicotyledons</taxon>
        <taxon>Gunneridae</taxon>
        <taxon>Pentapetalae</taxon>
        <taxon>rosids</taxon>
        <taxon>malvids</taxon>
        <taxon>Malvales</taxon>
        <taxon>Malvaceae</taxon>
        <taxon>Grewioideae</taxon>
        <taxon>Apeibeae</taxon>
        <taxon>Corchorus</taxon>
    </lineage>
</organism>
<name>A0A1R3KUL4_COCAP</name>
<dbReference type="Gramene" id="OMP10772">
    <property type="protein sequence ID" value="OMP10772"/>
    <property type="gene ID" value="CCACVL1_00796"/>
</dbReference>
<reference evidence="2 3" key="1">
    <citation type="submission" date="2013-09" db="EMBL/GenBank/DDBJ databases">
        <title>Corchorus capsularis genome sequencing.</title>
        <authorList>
            <person name="Alam M."/>
            <person name="Haque M.S."/>
            <person name="Islam M.S."/>
            <person name="Emdad E.M."/>
            <person name="Islam M.M."/>
            <person name="Ahmed B."/>
            <person name="Halim A."/>
            <person name="Hossen Q.M.M."/>
            <person name="Hossain M.Z."/>
            <person name="Ahmed R."/>
            <person name="Khan M.M."/>
            <person name="Islam R."/>
            <person name="Rashid M.M."/>
            <person name="Khan S.A."/>
            <person name="Rahman M.S."/>
            <person name="Alam M."/>
        </authorList>
    </citation>
    <scope>NUCLEOTIDE SEQUENCE [LARGE SCALE GENOMIC DNA]</scope>
    <source>
        <strain evidence="3">cv. CVL-1</strain>
        <tissue evidence="2">Whole seedling</tissue>
    </source>
</reference>
<keyword evidence="3" id="KW-1185">Reference proteome</keyword>
<sequence>PEWHDLDFNYHVNNVKYIDWILE</sequence>
<evidence type="ECO:0000313" key="3">
    <source>
        <dbReference type="Proteomes" id="UP000188268"/>
    </source>
</evidence>
<dbReference type="EMBL" id="AWWV01001940">
    <property type="protein sequence ID" value="OMP10772.1"/>
    <property type="molecule type" value="Genomic_DNA"/>
</dbReference>
<dbReference type="Gene3D" id="3.10.129.10">
    <property type="entry name" value="Hotdog Thioesterase"/>
    <property type="match status" value="1"/>
</dbReference>
<feature type="non-terminal residue" evidence="2">
    <location>
        <position position="1"/>
    </location>
</feature>
<dbReference type="Proteomes" id="UP000188268">
    <property type="component" value="Unassembled WGS sequence"/>
</dbReference>
<evidence type="ECO:0000259" key="1">
    <source>
        <dbReference type="Pfam" id="PF20791"/>
    </source>
</evidence>
<feature type="non-terminal residue" evidence="2">
    <location>
        <position position="23"/>
    </location>
</feature>
<dbReference type="InterPro" id="IPR049427">
    <property type="entry name" value="Acyl-ACP_TE_C"/>
</dbReference>
<dbReference type="Pfam" id="PF20791">
    <property type="entry name" value="Acyl-ACP_TE_C"/>
    <property type="match status" value="1"/>
</dbReference>
<feature type="domain" description="Acyl-ACP thioesterase-like C-terminal" evidence="1">
    <location>
        <begin position="2"/>
        <end position="23"/>
    </location>
</feature>
<gene>
    <name evidence="2" type="ORF">CCACVL1_00796</name>
</gene>
<comment type="caution">
    <text evidence="2">The sequence shown here is derived from an EMBL/GenBank/DDBJ whole genome shotgun (WGS) entry which is preliminary data.</text>
</comment>
<accession>A0A1R3KUL4</accession>
<protein>
    <submittedName>
        <fullName evidence="2">Acyl-ACP thioesterase</fullName>
    </submittedName>
</protein>